<dbReference type="Pfam" id="PF01520">
    <property type="entry name" value="Amidase_3"/>
    <property type="match status" value="1"/>
</dbReference>
<dbReference type="Gene3D" id="2.60.40.3500">
    <property type="match status" value="1"/>
</dbReference>
<keyword evidence="3" id="KW-0378">Hydrolase</keyword>
<evidence type="ECO:0000256" key="2">
    <source>
        <dbReference type="ARBA" id="ARBA00011901"/>
    </source>
</evidence>
<dbReference type="CDD" id="cd02696">
    <property type="entry name" value="MurNAc-LAA"/>
    <property type="match status" value="1"/>
</dbReference>
<dbReference type="GO" id="GO:0008745">
    <property type="term" value="F:N-acetylmuramoyl-L-alanine amidase activity"/>
    <property type="evidence" value="ECO:0007669"/>
    <property type="project" value="UniProtKB-EC"/>
</dbReference>
<organism evidence="5 6">
    <name type="scientific">Brevundimonas viscosa</name>
    <dbReference type="NCBI Taxonomy" id="871741"/>
    <lineage>
        <taxon>Bacteria</taxon>
        <taxon>Pseudomonadati</taxon>
        <taxon>Pseudomonadota</taxon>
        <taxon>Alphaproteobacteria</taxon>
        <taxon>Caulobacterales</taxon>
        <taxon>Caulobacteraceae</taxon>
        <taxon>Brevundimonas</taxon>
    </lineage>
</organism>
<keyword evidence="6" id="KW-1185">Reference proteome</keyword>
<dbReference type="AlphaFoldDB" id="A0A1I6S6N2"/>
<dbReference type="Proteomes" id="UP000198788">
    <property type="component" value="Unassembled WGS sequence"/>
</dbReference>
<comment type="catalytic activity">
    <reaction evidence="1">
        <text>Hydrolyzes the link between N-acetylmuramoyl residues and L-amino acid residues in certain cell-wall glycopeptides.</text>
        <dbReference type="EC" id="3.5.1.28"/>
    </reaction>
</comment>
<protein>
    <recommendedName>
        <fullName evidence="2">N-acetylmuramoyl-L-alanine amidase</fullName>
        <ecNumber evidence="2">3.5.1.28</ecNumber>
    </recommendedName>
</protein>
<dbReference type="PANTHER" id="PTHR30404:SF0">
    <property type="entry name" value="N-ACETYLMURAMOYL-L-ALANINE AMIDASE AMIC"/>
    <property type="match status" value="1"/>
</dbReference>
<dbReference type="SUPFAM" id="SSF53187">
    <property type="entry name" value="Zn-dependent exopeptidases"/>
    <property type="match status" value="1"/>
</dbReference>
<dbReference type="Gene3D" id="3.40.630.40">
    <property type="entry name" value="Zn-dependent exopeptidases"/>
    <property type="match status" value="1"/>
</dbReference>
<proteinExistence type="predicted"/>
<dbReference type="STRING" id="871741.SAMN05192570_2219"/>
<dbReference type="EC" id="3.5.1.28" evidence="2"/>
<dbReference type="GO" id="GO:0030288">
    <property type="term" value="C:outer membrane-bounded periplasmic space"/>
    <property type="evidence" value="ECO:0007669"/>
    <property type="project" value="TreeGrafter"/>
</dbReference>
<name>A0A1I6S6N2_9CAUL</name>
<evidence type="ECO:0000313" key="5">
    <source>
        <dbReference type="EMBL" id="SFS72586.1"/>
    </source>
</evidence>
<dbReference type="EMBL" id="FOZV01000004">
    <property type="protein sequence ID" value="SFS72586.1"/>
    <property type="molecule type" value="Genomic_DNA"/>
</dbReference>
<evidence type="ECO:0000256" key="3">
    <source>
        <dbReference type="ARBA" id="ARBA00022801"/>
    </source>
</evidence>
<evidence type="ECO:0000259" key="4">
    <source>
        <dbReference type="SMART" id="SM00646"/>
    </source>
</evidence>
<dbReference type="SMART" id="SM00646">
    <property type="entry name" value="Ami_3"/>
    <property type="match status" value="1"/>
</dbReference>
<gene>
    <name evidence="5" type="ORF">SAMN05192570_2219</name>
</gene>
<dbReference type="InterPro" id="IPR050695">
    <property type="entry name" value="N-acetylmuramoyl_amidase_3"/>
</dbReference>
<dbReference type="PANTHER" id="PTHR30404">
    <property type="entry name" value="N-ACETYLMURAMOYL-L-ALANINE AMIDASE"/>
    <property type="match status" value="1"/>
</dbReference>
<reference evidence="6" key="1">
    <citation type="submission" date="2016-10" db="EMBL/GenBank/DDBJ databases">
        <authorList>
            <person name="Varghese N."/>
            <person name="Submissions S."/>
        </authorList>
    </citation>
    <scope>NUCLEOTIDE SEQUENCE [LARGE SCALE GENOMIC DNA]</scope>
    <source>
        <strain evidence="6">CGMCC 1.10683</strain>
    </source>
</reference>
<dbReference type="GO" id="GO:0009253">
    <property type="term" value="P:peptidoglycan catabolic process"/>
    <property type="evidence" value="ECO:0007669"/>
    <property type="project" value="InterPro"/>
</dbReference>
<feature type="domain" description="MurNAc-LAA" evidence="4">
    <location>
        <begin position="242"/>
        <end position="394"/>
    </location>
</feature>
<sequence length="416" mass="44658">MPAMHKVGSGRMFGLSRLKPSQWSVRDRAMIALAFVVFCVAVLAAGRGLASGAAGEVLRVRFGGDAERTRVVVDLDRTSRGEVIQPGSDGRLVLALSGVAPSERLSGSGRGLVRGYRLAGSGASARLELELATSAEIERRFLLPPGDGVDHYRYVVDLKATGRAPARRTAPERPARPAERPLIYIDAGHGGRDPGARGASVNESDITLAAARALKQELERSGRYRVRLTRDGDVYVGLNRRVAIARQAGADLFISLHADAGADPATRGASVYTLSEQGAGRAVREFTRGENWQRSLNLPGRDASVDRILLDMTQRATQNRSAQLARTLLGELEEADHPLLRRSHRDAGLAVLLAPDVPAVLLEMGFITNPEDERLLGDNRARRRLMRAVAEGIDRYFDAPAAGLQMASSAAAAGQP</sequence>
<accession>A0A1I6S6N2</accession>
<evidence type="ECO:0000256" key="1">
    <source>
        <dbReference type="ARBA" id="ARBA00001561"/>
    </source>
</evidence>
<evidence type="ECO:0000313" key="6">
    <source>
        <dbReference type="Proteomes" id="UP000198788"/>
    </source>
</evidence>
<dbReference type="InterPro" id="IPR002508">
    <property type="entry name" value="MurNAc-LAA_cat"/>
</dbReference>